<organism evidence="4 5">
    <name type="scientific">Syphacia muris</name>
    <dbReference type="NCBI Taxonomy" id="451379"/>
    <lineage>
        <taxon>Eukaryota</taxon>
        <taxon>Metazoa</taxon>
        <taxon>Ecdysozoa</taxon>
        <taxon>Nematoda</taxon>
        <taxon>Chromadorea</taxon>
        <taxon>Rhabditida</taxon>
        <taxon>Spirurina</taxon>
        <taxon>Oxyuridomorpha</taxon>
        <taxon>Oxyuroidea</taxon>
        <taxon>Oxyuridae</taxon>
        <taxon>Syphacia</taxon>
    </lineage>
</organism>
<evidence type="ECO:0000313" key="4">
    <source>
        <dbReference type="Proteomes" id="UP000046393"/>
    </source>
</evidence>
<dbReference type="SMART" id="SM00320">
    <property type="entry name" value="WD40"/>
    <property type="match status" value="11"/>
</dbReference>
<proteinExistence type="predicted"/>
<feature type="region of interest" description="Disordered" evidence="2">
    <location>
        <begin position="2076"/>
        <end position="2095"/>
    </location>
</feature>
<dbReference type="Pfam" id="PF00400">
    <property type="entry name" value="WD40"/>
    <property type="match status" value="2"/>
</dbReference>
<evidence type="ECO:0000259" key="3">
    <source>
        <dbReference type="Pfam" id="PF12234"/>
    </source>
</evidence>
<dbReference type="Proteomes" id="UP000046393">
    <property type="component" value="Unplaced"/>
</dbReference>
<dbReference type="InterPro" id="IPR052208">
    <property type="entry name" value="DmX-like/RAVE_component"/>
</dbReference>
<dbReference type="PANTHER" id="PTHR13950">
    <property type="entry name" value="RABCONNECTIN-RELATED"/>
    <property type="match status" value="1"/>
</dbReference>
<keyword evidence="4" id="KW-1185">Reference proteome</keyword>
<dbReference type="WBParaSite" id="SMUV_0000294701-mRNA-1">
    <property type="protein sequence ID" value="SMUV_0000294701-mRNA-1"/>
    <property type="gene ID" value="SMUV_0000294701"/>
</dbReference>
<dbReference type="PROSITE" id="PS50082">
    <property type="entry name" value="WD_REPEATS_2"/>
    <property type="match status" value="2"/>
</dbReference>
<feature type="repeat" description="WD" evidence="1">
    <location>
        <begin position="2945"/>
        <end position="2986"/>
    </location>
</feature>
<reference evidence="5" key="1">
    <citation type="submission" date="2016-04" db="UniProtKB">
        <authorList>
            <consortium name="WormBaseParasite"/>
        </authorList>
    </citation>
    <scope>IDENTIFICATION</scope>
</reference>
<feature type="domain" description="RAVE complex protein Rav1 C-terminal" evidence="3">
    <location>
        <begin position="1562"/>
        <end position="1802"/>
    </location>
</feature>
<dbReference type="SUPFAM" id="SSF50978">
    <property type="entry name" value="WD40 repeat-like"/>
    <property type="match status" value="3"/>
</dbReference>
<dbReference type="GO" id="GO:0043291">
    <property type="term" value="C:RAVE complex"/>
    <property type="evidence" value="ECO:0007669"/>
    <property type="project" value="TreeGrafter"/>
</dbReference>
<dbReference type="Pfam" id="PF12234">
    <property type="entry name" value="Rav1p_C"/>
    <property type="match status" value="1"/>
</dbReference>
<feature type="repeat" description="WD" evidence="1">
    <location>
        <begin position="2850"/>
        <end position="2891"/>
    </location>
</feature>
<dbReference type="GO" id="GO:0007035">
    <property type="term" value="P:vacuolar acidification"/>
    <property type="evidence" value="ECO:0007669"/>
    <property type="project" value="TreeGrafter"/>
</dbReference>
<dbReference type="PROSITE" id="PS50294">
    <property type="entry name" value="WD_REPEATS_REGION"/>
    <property type="match status" value="1"/>
</dbReference>
<dbReference type="STRING" id="451379.A0A158R4B7"/>
<feature type="region of interest" description="Disordered" evidence="2">
    <location>
        <begin position="2499"/>
        <end position="2528"/>
    </location>
</feature>
<accession>A0A158R4B7</accession>
<feature type="region of interest" description="Disordered" evidence="2">
    <location>
        <begin position="2364"/>
        <end position="2383"/>
    </location>
</feature>
<protein>
    <submittedName>
        <fullName evidence="5">WD_REPEATS_REGION domain-containing protein</fullName>
    </submittedName>
</protein>
<feature type="compositionally biased region" description="Acidic residues" evidence="2">
    <location>
        <begin position="2499"/>
        <end position="2522"/>
    </location>
</feature>
<dbReference type="InterPro" id="IPR036322">
    <property type="entry name" value="WD40_repeat_dom_sf"/>
</dbReference>
<dbReference type="InterPro" id="IPR022033">
    <property type="entry name" value="Rav1p_C"/>
</dbReference>
<dbReference type="Gene3D" id="2.130.10.10">
    <property type="entry name" value="YVTN repeat-like/Quinoprotein amine dehydrogenase"/>
    <property type="match status" value="2"/>
</dbReference>
<keyword evidence="1" id="KW-0853">WD repeat</keyword>
<dbReference type="InterPro" id="IPR001680">
    <property type="entry name" value="WD40_rpt"/>
</dbReference>
<sequence>MSAHQVITGALNKGENVFSTGSVDGINFTACAVGTDVVILSSSFDRVQVIPEASAEDEQIVTCVNCCSESGKIAAAYGKLIRIFEPVYQPTVEQNNHKLDYRWCETHSVTMDLPVGSVLWNLEGYRLLICCGDRLLLYQHRDLTIVFAETAKLQSKSPVMFTINEEDQEPQVPDSFSPMWESIWAINLSSSPKFIQYSPDGCFLATCGEYDRMIKIWFQESDFNENIKAIRFDFIYLQHPAPVSGFEWRKISRYMPRRCVQNVLVSWCEDNTARLWKEAPFPDDCLSFNSDLTDSGCYDEINVEKFYQHRQRFTNARRKVMTRLKNLMKAQQKKTEDLSQNSIKSFSTAGGALIESGLAVEANKFVQFHLSASVNAENEFILDCFLVPSLENSSVKRKSFSVHWLNNKELMYGIGAERIIAELMLNKPSVSATSINVNDKGDDTGVGNEDTVSISDLAANSNYGNAMPNEQSISSCLSFFISSTESLSTRDTVDVKLETLIREWCKTSDVLFAVHPVDGSLLTWTVEWLDDACRQPTISFTSRFPSAFPLTDAASLNPSLYTFNSDIPVYFNVLNLLNTQASSKKRCMEHEWDDHITNVLYLLTSHENGSLNLWHLSMEESSKFTTILNVSHVSRMCGHRFQVSHVSPHPSLPLMLTSSQFKEGRADGLGRAELILWKVNPVGLLCKSGGVRELARVAGTSSKTFFWMAWIPAVLPSCTLGSICDSPSSCFIASDGKKLSVYQAVVDAASFLAEMYSSNKKNANTSFDSSADEYSSTDDNEQQSSVKNMKDLFNVISTQSTAKPGCVLYLSSLENSEHEADNVLFLHVFNQRLALVNNGQVGTSGVTSASDVERSRHSYFSDCYFVVLIERVNNIDRVRMWSLSIKSRASLELHSEEMCNHPLSLPDGVTITSAVATAGHLSSSNLYPACKAPYVILTSCSDDRVRFWNCVRMQKPNGQISYSWQKWHMIGDLMDSDLELEGQIFAVSAAHSGRFACAYMPEGAVASRLSCLKSVKIGVFECESSGGVEWLREDTLVIDKKPLYTKRSLEVLSNTFIGKEFDSSCEKIKKLESSIALGDEGNCIRIDWVSTEDGSHLLTVALGSSIYLFTQVSQGIAQRNIVMMKEHETHKRPPLRKASSLANPEGLSARLVHWLCIRYLELQSADGRAPLPTTVNWVRDGILIVGMHSEMRCYNQWNFFTPNVVKRSSVEDRPKELTLRKRGTASHLGVGLNISPSHSMLDQLSKKTRCEIGATNKMLKEMIQRAISVPRGLQDLASRDEHVLEAVSDEGLFEAARLANPILPQYHPKQLIELLNSGKTRRVKAILLHVIHCLKQSNVLIPNSLSRAASLRRMSVCDPMDSADSPLQQNQDAASRALADTFDDTNPEYDELDGIAPLPLDLLMAADHETTVIDGEKAGNVEVEKLHSLKFYEQYKGLFEAETIDDDLDEMLSDNRSSRRNSLSSEAQFFSDRVPTVFTARHNRLLTEFLTHTHLPGLSSVDQMHLLAVADTLSHFSADAMDKLSQANAGGVAGNNRLIVQILAFQKPQLSVVTDAGSGYATATSGSETVDECGLRFLMAMKQHEYLLLCLPLKQKQLLRQRGLSSSNIIWALHSETKTELLNAIPGLVKSQPTWSELRSLGVAWWLSNNASLALVVEKASANFFCIFSLAHAAFQKRQDPMDASLYYLAMRKKNILTHLFKSVKDGRMADFFGQDFTEEKWRRAAAKNAFVLMSKQRFEHAAAFFLLSGSLKDAVQTVLSKLQDIQLAMVIIRLYETDVDRRWNMMKELLCRQVLGIEAEELDNANNGEIGTENDELMECSKANRYIFRRGINLGIVSKEINVHKYSRAAATLLQEGSRNHIESFSTDCSLSDIFNFYTFLRNHPLVVRQRLTDAGIQMGSTEQFLVVAKKLSAIVTPSERRLYFRTASAHMASGCPMLALDVLLRLPKTVFITASLSSLLSNLAGTENNAAKNQKADAVDWSVPTVVTTDDELKLEWSDDEEDGEDLGVVDVIAQHMKFVASLRLMMEEMSTLASGFEVDGGQLRFQLFKWLEKEVEMLKEVCDYESCDESTGTVAANEDNSSGLVTENSSSVPQHEVINTNGTEVDFRDQNTAQRRNWLLSNQKLLRSFTSYCTLHNAQNYRLTSALMELLLLLLEVQQDADAVQYVTKPFSAVQSFPLLMASISSCKMFVSSPLSFIENLCSDLLLTIAEINDPPRINVDNFLPKVYMLYNLCQGLSSCLYQSLCDVGNMYFLTSSQQQSGLINCFMSCRKARPRYVSFSDDVQVTTLPSKWPGVDNLVALLTRERDEETPQLRLLLTETLFAISMSLFSYAFTAYDSRWLYRLAAHRFDAKQFATVFGGGGGEKKSKNPPPPRPSSPVIKRQSKALNLLDTDVESVNSNLSIDSSSFRAKFHNKVFGSDSPKKVVTTEPQRSSTMQAPVNKNEVIFRWIPPSKNIVQLFAEKVLFDNTFCLVRTVFNLFQPAINSKDDLGVDYNSDDEVEYSDDDNDGNDSIDDSKEDYDSQEHNNPDGFAWILMRIALVHQQIFRLRQFIDLIGLEFVDLPSIAPRIFTIFRLLSEWAQSLEKELNKFPGGCPANLISNTIIENIDDCSEPLAKYNCLLQPNNTPFESDDPAALPVRRLWAYLVRQDHLTHIFVRYLFGAKGQKEVISSVIENQPTTDSVASQPETFKIVSREHEPIAAFACSQVSHAGELQELDITPLLNEYKALRPNSWLNNRTELDIGLSDVKRDLLKDNDDYQLFIPNSKKSATANFMSQFIVDRSRMALRKLLKRSVSNIRRMDAHPSLPYCIDYFSNYIFIEDLSGSSDGSIRLWEWGVGQPLFTPRTAGQYSKITKVVFSANGNKFAAVDGDGLLCLWQLSQGLPMQKHFFSQKCHGKSAADVRFLGSSSSVLVTAGYGPNDQNIALWDTLMPRSKAMIHAWLGHSEGATSVMYLPTQQALISGGRHGELCIWDIRQRQLRTTVKCFENSSVKCLVGENTPDLIVAGSNDGEIKVWTYDDVPELKKTFNDHPPRSGFSLRAGGIQGVQQLYIDSELQLYSCGADCSLKYRILPMIL</sequence>
<name>A0A158R4B7_9BILA</name>
<evidence type="ECO:0000256" key="1">
    <source>
        <dbReference type="PROSITE-ProRule" id="PRU00221"/>
    </source>
</evidence>
<dbReference type="InterPro" id="IPR015943">
    <property type="entry name" value="WD40/YVTN_repeat-like_dom_sf"/>
</dbReference>
<evidence type="ECO:0000256" key="2">
    <source>
        <dbReference type="SAM" id="MobiDB-lite"/>
    </source>
</evidence>
<dbReference type="PANTHER" id="PTHR13950:SF9">
    <property type="entry name" value="RABCONNECTIN-3A"/>
    <property type="match status" value="1"/>
</dbReference>
<evidence type="ECO:0000313" key="5">
    <source>
        <dbReference type="WBParaSite" id="SMUV_0000294701-mRNA-1"/>
    </source>
</evidence>